<evidence type="ECO:0000256" key="3">
    <source>
        <dbReference type="ARBA" id="ARBA00022723"/>
    </source>
</evidence>
<evidence type="ECO:0000259" key="6">
    <source>
        <dbReference type="Pfam" id="PF02900"/>
    </source>
</evidence>
<dbReference type="PIRSF" id="PIRSF006157">
    <property type="entry name" value="Doxgns_DODA"/>
    <property type="match status" value="1"/>
</dbReference>
<keyword evidence="8" id="KW-1185">Reference proteome</keyword>
<dbReference type="CDD" id="cd07363">
    <property type="entry name" value="45_DOPA_Dioxygenase"/>
    <property type="match status" value="1"/>
</dbReference>
<dbReference type="RefSeq" id="WP_345919817.1">
    <property type="nucleotide sequence ID" value="NZ_JBDIVE010000005.1"/>
</dbReference>
<proteinExistence type="inferred from homology"/>
<feature type="domain" description="Extradiol ring-cleavage dioxygenase class III enzyme subunit B" evidence="6">
    <location>
        <begin position="42"/>
        <end position="258"/>
    </location>
</feature>
<dbReference type="GO" id="GO:0051213">
    <property type="term" value="F:dioxygenase activity"/>
    <property type="evidence" value="ECO:0007669"/>
    <property type="project" value="UniProtKB-KW"/>
</dbReference>
<evidence type="ECO:0000313" key="8">
    <source>
        <dbReference type="Proteomes" id="UP001410394"/>
    </source>
</evidence>
<comment type="cofactor">
    <cofactor evidence="1">
        <name>Zn(2+)</name>
        <dbReference type="ChEBI" id="CHEBI:29105"/>
    </cofactor>
</comment>
<evidence type="ECO:0000313" key="7">
    <source>
        <dbReference type="EMBL" id="MEN3069050.1"/>
    </source>
</evidence>
<accession>A0ABU9YZ72</accession>
<protein>
    <submittedName>
        <fullName evidence="7">Class III extradiol ring-cleavage dioxygenase</fullName>
        <ecNumber evidence="7">1.13.-.-</ecNumber>
    </submittedName>
</protein>
<evidence type="ECO:0000256" key="4">
    <source>
        <dbReference type="ARBA" id="ARBA00022833"/>
    </source>
</evidence>
<dbReference type="SUPFAM" id="SSF53213">
    <property type="entry name" value="LigB-like"/>
    <property type="match status" value="1"/>
</dbReference>
<sequence length="301" mass="33360">MHSHDPQQHPAALGSSARQPVYYLSHGGGPWPFMGGPFREMFRVLERSLQDLPRQLPEPPRAILIVTGHWEETHFSVSSAAQPGMIYDYHGFPEQLYQISYPAPGSPALAEQTAALLEAGGWRVRRDPERGYDHGTYSLLKPIYPQAEIPVVQLSLLSNLDPVEHFAAGQALMPLREQGVLILGSGQSFHNLRARGPQMRAASEIFDTWLRHTLLDLSIEARNIELLAWEQAPMARVAHPRAEHLLPLMVVAGAAGAESASCVFGDYLADFATSAYRFSADAMTTEFDVLQLHHRSPRSTP</sequence>
<reference evidence="7 8" key="1">
    <citation type="journal article" date="2018" name="Int. J. Syst. Evol. Microbiol.">
        <title>Uliginosibacterium sediminicola sp. nov., isolated from freshwater sediment.</title>
        <authorList>
            <person name="Hwang W.M."/>
            <person name="Kim S.M."/>
            <person name="Kang K."/>
            <person name="Ahn T.Y."/>
        </authorList>
    </citation>
    <scope>NUCLEOTIDE SEQUENCE [LARGE SCALE GENOMIC DNA]</scope>
    <source>
        <strain evidence="7 8">M1-21</strain>
    </source>
</reference>
<comment type="caution">
    <text evidence="7">The sequence shown here is derived from an EMBL/GenBank/DDBJ whole genome shotgun (WGS) entry which is preliminary data.</text>
</comment>
<dbReference type="PANTHER" id="PTHR30096:SF0">
    <property type="entry name" value="4,5-DOPA DIOXYGENASE EXTRADIOL-LIKE PROTEIN"/>
    <property type="match status" value="1"/>
</dbReference>
<dbReference type="EC" id="1.13.-.-" evidence="7"/>
<keyword evidence="5 7" id="KW-0560">Oxidoreductase</keyword>
<organism evidence="7 8">
    <name type="scientific">Uliginosibacterium sediminicola</name>
    <dbReference type="NCBI Taxonomy" id="2024550"/>
    <lineage>
        <taxon>Bacteria</taxon>
        <taxon>Pseudomonadati</taxon>
        <taxon>Pseudomonadota</taxon>
        <taxon>Betaproteobacteria</taxon>
        <taxon>Rhodocyclales</taxon>
        <taxon>Zoogloeaceae</taxon>
        <taxon>Uliginosibacterium</taxon>
    </lineage>
</organism>
<evidence type="ECO:0000256" key="1">
    <source>
        <dbReference type="ARBA" id="ARBA00001947"/>
    </source>
</evidence>
<gene>
    <name evidence="7" type="ORF">ABDB84_11220</name>
</gene>
<evidence type="ECO:0000256" key="5">
    <source>
        <dbReference type="ARBA" id="ARBA00023002"/>
    </source>
</evidence>
<dbReference type="Pfam" id="PF02900">
    <property type="entry name" value="LigB"/>
    <property type="match status" value="1"/>
</dbReference>
<dbReference type="PANTHER" id="PTHR30096">
    <property type="entry name" value="4,5-DOPA DIOXYGENASE EXTRADIOL-LIKE PROTEIN"/>
    <property type="match status" value="1"/>
</dbReference>
<dbReference type="Gene3D" id="3.40.830.10">
    <property type="entry name" value="LigB-like"/>
    <property type="match status" value="1"/>
</dbReference>
<keyword evidence="7" id="KW-0223">Dioxygenase</keyword>
<comment type="similarity">
    <text evidence="2">Belongs to the DODA-type extradiol aromatic ring-opening dioxygenase family.</text>
</comment>
<dbReference type="InterPro" id="IPR004183">
    <property type="entry name" value="Xdiol_dOase_suB"/>
</dbReference>
<keyword evidence="3" id="KW-0479">Metal-binding</keyword>
<dbReference type="Proteomes" id="UP001410394">
    <property type="component" value="Unassembled WGS sequence"/>
</dbReference>
<dbReference type="InterPro" id="IPR014436">
    <property type="entry name" value="Extradiol_dOase_DODA"/>
</dbReference>
<evidence type="ECO:0000256" key="2">
    <source>
        <dbReference type="ARBA" id="ARBA00007581"/>
    </source>
</evidence>
<dbReference type="EMBL" id="JBDIVE010000005">
    <property type="protein sequence ID" value="MEN3069050.1"/>
    <property type="molecule type" value="Genomic_DNA"/>
</dbReference>
<keyword evidence="4" id="KW-0862">Zinc</keyword>
<name>A0ABU9YZ72_9RHOO</name>